<comment type="subcellular location">
    <subcellularLocation>
        <location evidence="1">Golgi apparatus membrane</location>
        <topology evidence="1">Peripheral membrane protein</topology>
    </subcellularLocation>
</comment>
<dbReference type="OrthoDB" id="1661054at2759"/>
<dbReference type="GO" id="GO:0017119">
    <property type="term" value="C:Golgi transport complex"/>
    <property type="evidence" value="ECO:0007669"/>
    <property type="project" value="InterPro"/>
</dbReference>
<proteinExistence type="inferred from homology"/>
<keyword evidence="5" id="KW-0653">Protein transport</keyword>
<evidence type="ECO:0000313" key="11">
    <source>
        <dbReference type="Proteomes" id="UP000503462"/>
    </source>
</evidence>
<evidence type="ECO:0000256" key="3">
    <source>
        <dbReference type="ARBA" id="ARBA00020983"/>
    </source>
</evidence>
<evidence type="ECO:0000256" key="4">
    <source>
        <dbReference type="ARBA" id="ARBA00022448"/>
    </source>
</evidence>
<gene>
    <name evidence="10" type="ORF">AMS68_002826</name>
</gene>
<name>A0A6H0XRQ6_9PEZI</name>
<keyword evidence="4" id="KW-0813">Transport</keyword>
<dbReference type="Pfam" id="PF04124">
    <property type="entry name" value="Dor1"/>
    <property type="match status" value="1"/>
</dbReference>
<organism evidence="10 11">
    <name type="scientific">Peltaster fructicola</name>
    <dbReference type="NCBI Taxonomy" id="286661"/>
    <lineage>
        <taxon>Eukaryota</taxon>
        <taxon>Fungi</taxon>
        <taxon>Dikarya</taxon>
        <taxon>Ascomycota</taxon>
        <taxon>Pezizomycotina</taxon>
        <taxon>Dothideomycetes</taxon>
        <taxon>Dothideomycetes incertae sedis</taxon>
        <taxon>Peltaster</taxon>
    </lineage>
</organism>
<reference evidence="10 11" key="1">
    <citation type="journal article" date="2016" name="Sci. Rep.">
        <title>Peltaster fructicola genome reveals evolution from an invasive phytopathogen to an ectophytic parasite.</title>
        <authorList>
            <person name="Xu C."/>
            <person name="Chen H."/>
            <person name="Gleason M.L."/>
            <person name="Xu J.R."/>
            <person name="Liu H."/>
            <person name="Zhang R."/>
            <person name="Sun G."/>
        </authorList>
    </citation>
    <scope>NUCLEOTIDE SEQUENCE [LARGE SCALE GENOMIC DNA]</scope>
    <source>
        <strain evidence="10 11">LNHT1506</strain>
    </source>
</reference>
<dbReference type="GO" id="GO:0006891">
    <property type="term" value="P:intra-Golgi vesicle-mediated transport"/>
    <property type="evidence" value="ECO:0007669"/>
    <property type="project" value="TreeGrafter"/>
</dbReference>
<dbReference type="GO" id="GO:0015031">
    <property type="term" value="P:protein transport"/>
    <property type="evidence" value="ECO:0007669"/>
    <property type="project" value="UniProtKB-KW"/>
</dbReference>
<dbReference type="InterPro" id="IPR007255">
    <property type="entry name" value="COG8"/>
</dbReference>
<dbReference type="GO" id="GO:0000139">
    <property type="term" value="C:Golgi membrane"/>
    <property type="evidence" value="ECO:0007669"/>
    <property type="project" value="UniProtKB-SubCell"/>
</dbReference>
<comment type="similarity">
    <text evidence="2">Belongs to the COG8 family.</text>
</comment>
<accession>A0A6H0XRQ6</accession>
<keyword evidence="6" id="KW-0333">Golgi apparatus</keyword>
<evidence type="ECO:0000313" key="10">
    <source>
        <dbReference type="EMBL" id="QIW97308.1"/>
    </source>
</evidence>
<evidence type="ECO:0000256" key="1">
    <source>
        <dbReference type="ARBA" id="ARBA00004395"/>
    </source>
</evidence>
<feature type="region of interest" description="Disordered" evidence="9">
    <location>
        <begin position="286"/>
        <end position="305"/>
    </location>
</feature>
<evidence type="ECO:0000256" key="7">
    <source>
        <dbReference type="ARBA" id="ARBA00023136"/>
    </source>
</evidence>
<dbReference type="PANTHER" id="PTHR21311:SF0">
    <property type="entry name" value="CONSERVED OLIGOMERIC GOLGI COMPLEX SUBUNIT 8"/>
    <property type="match status" value="1"/>
</dbReference>
<dbReference type="AlphaFoldDB" id="A0A6H0XRQ6"/>
<keyword evidence="11" id="KW-1185">Reference proteome</keyword>
<protein>
    <recommendedName>
        <fullName evidence="3">Conserved oligomeric Golgi complex subunit 8</fullName>
    </recommendedName>
    <alternativeName>
        <fullName evidence="8">Component of oligomeric Golgi complex 8</fullName>
    </alternativeName>
</protein>
<evidence type="ECO:0000256" key="6">
    <source>
        <dbReference type="ARBA" id="ARBA00023034"/>
    </source>
</evidence>
<feature type="compositionally biased region" description="Polar residues" evidence="9">
    <location>
        <begin position="296"/>
        <end position="305"/>
    </location>
</feature>
<evidence type="ECO:0000256" key="8">
    <source>
        <dbReference type="ARBA" id="ARBA00031347"/>
    </source>
</evidence>
<dbReference type="EMBL" id="CP051140">
    <property type="protein sequence ID" value="QIW97308.1"/>
    <property type="molecule type" value="Genomic_DNA"/>
</dbReference>
<keyword evidence="7" id="KW-0472">Membrane</keyword>
<evidence type="ECO:0000256" key="2">
    <source>
        <dbReference type="ARBA" id="ARBA00006419"/>
    </source>
</evidence>
<dbReference type="PANTHER" id="PTHR21311">
    <property type="entry name" value="CONSERVED OLIGOMERIC GOLGI COMPLEX COMPONENT 8"/>
    <property type="match status" value="1"/>
</dbReference>
<evidence type="ECO:0000256" key="5">
    <source>
        <dbReference type="ARBA" id="ARBA00022927"/>
    </source>
</evidence>
<evidence type="ECO:0000256" key="9">
    <source>
        <dbReference type="SAM" id="MobiDB-lite"/>
    </source>
</evidence>
<dbReference type="Proteomes" id="UP000503462">
    <property type="component" value="Chromosome 2"/>
</dbReference>
<sequence>MDSLYDVLDLRASNVVNDDANTAAYLARLSTLSLADLTNNEPASLTQSTQSHIRNLQALSKRSQKAIITSSEHLESLTTILPSFVRQSKELRDNLPALETKAADFATKYERSTENAVLDRRKRALLLSRNADRVSDVLELPSLLASSVASAQAVAAGSTATAAASYSAALDLSAHVKRLSTLYSQSTIVSEISRQAEAEIQNLRTILITSLQHSSLKLAAAMRTIGWLRRVAPELSDEGGRTAAQAVSVVNHESTDGGLAALFLICRLRTLHQTLDALEPLRDLADQESRRRTSGAKKSNQDSALGSQSERYLKRYIEIFREQSFNIISMYRSIFPNGLPGSEAGEQTDSDEPLLLLPSPIVSFATHLVELLGATLKLYMPNVGDKSARESCSRRSCIAQAVSVVLEQNLACS</sequence>